<dbReference type="EMBL" id="MUYF01000003">
    <property type="protein sequence ID" value="OOL80415.1"/>
    <property type="molecule type" value="Genomic_DNA"/>
</dbReference>
<evidence type="ECO:0000313" key="4">
    <source>
        <dbReference type="EMBL" id="OOL80477.1"/>
    </source>
</evidence>
<evidence type="ECO:0000259" key="2">
    <source>
        <dbReference type="Pfam" id="PF06605"/>
    </source>
</evidence>
<evidence type="ECO:0000256" key="1">
    <source>
        <dbReference type="SAM" id="Coils"/>
    </source>
</evidence>
<dbReference type="Gene3D" id="1.20.5.1230">
    <property type="entry name" value="Apolipoprotein A-I"/>
    <property type="match status" value="1"/>
</dbReference>
<proteinExistence type="predicted"/>
<dbReference type="Proteomes" id="UP000190409">
    <property type="component" value="Unassembled WGS sequence"/>
</dbReference>
<sequence length="788" mass="90847">MMILFNHKEQVIRYVRNDVTRVLEHKQALTDERYVSDNLYAEIEALDDDVLAQLEYVAIPVDGMTYQYHYFWVQKHETRGNITSIQGVQSGIEALRKTPVRDFRPHEREARYAIDHVLDGTNWRAGYVADTGRRSTTVYFVSVFDALKKFCSVWQLEMQFFVEVTNGRIGARYIDFKHRLGKRRGTRVVYGHNALEIVKEEERTELYTALIGRGKGEEVSSEEENKSGQAGYGRKINFEEVEWSVANGDPVDKPAGQLYVEIPQATERYGVRGTDGQMKPKIGFVDFQDEEDKHELIKLTYAELERLSRPQVLFKTSSVYLEGQIGDVIRVVRPDRQIDYETRIFEITWDRLMARAVDIKLGDQMNESANKRESRILSSAVDSVRENIGSAIEKQVDSVISANGFNSNFFMSEDPRDKGHVPKINDLWFKPDPDSEGDHIMYRWSGEFWEELVRTNDGERVERLVKEMEEYWRKADEAFEKQQAESERRLEEFNQSLEQFRQSLDENDREADRKVNEFRKQLERDQQEREQIREENQSKMDEFERHLSDFEQQLKSFDAGMLEGLDQRISEALDNADISQKINERVRNIISDAGFGNALQDIEDKLEQTSQTARVNAEIIGGDGKTRYNKNRTDTTNATIQLETGYVDIGSNGPDGWPVDESGRLKELTISFEAECIPRGSSTVTVRLSTPLWYGAAIEMRPDSQYYPQVDKKATAQATELFAVYNGQYTLAVDSPWFAEPTTQRVTIDRDKTVIVSPQLKTIADGNLEAEFYGEWNENPEVILDGGS</sequence>
<reference evidence="3 5" key="1">
    <citation type="submission" date="2017-01" db="EMBL/GenBank/DDBJ databases">
        <title>Complete Genome Sequence of Dolosigranulum pigrum isolated from a Patient with interstitial lung disease.</title>
        <authorList>
            <person name="Mukhopadhyay R."/>
            <person name="Joaquin J."/>
            <person name="Hogue R."/>
            <person name="Fitzgerald S."/>
            <person name="Jospin G."/>
            <person name="Eisen J.A."/>
            <person name="Chaturvedi V."/>
        </authorList>
    </citation>
    <scope>NUCLEOTIDE SEQUENCE [LARGE SCALE GENOMIC DNA]</scope>
    <source>
        <strain evidence="3 5">15S00348</strain>
    </source>
</reference>
<feature type="domain" description="Tail spike" evidence="2">
    <location>
        <begin position="98"/>
        <end position="363"/>
    </location>
</feature>
<name>A0A1S8KLQ7_9LACT</name>
<dbReference type="AlphaFoldDB" id="A0A1S8KLQ7"/>
<dbReference type="NCBIfam" id="TIGR01665">
    <property type="entry name" value="put_anti_recept"/>
    <property type="match status" value="1"/>
</dbReference>
<evidence type="ECO:0000313" key="3">
    <source>
        <dbReference type="EMBL" id="OOL80415.1"/>
    </source>
</evidence>
<gene>
    <name evidence="3" type="ORF">BWX42_00195</name>
    <name evidence="4" type="ORF">BWX42_00565</name>
</gene>
<comment type="caution">
    <text evidence="3">The sequence shown here is derived from an EMBL/GenBank/DDBJ whole genome shotgun (WGS) entry which is preliminary data.</text>
</comment>
<dbReference type="Pfam" id="PF06605">
    <property type="entry name" value="Prophage_tail"/>
    <property type="match status" value="1"/>
</dbReference>
<keyword evidence="1" id="KW-0175">Coiled coil</keyword>
<organism evidence="3 5">
    <name type="scientific">Dolosigranulum pigrum</name>
    <dbReference type="NCBI Taxonomy" id="29394"/>
    <lineage>
        <taxon>Bacteria</taxon>
        <taxon>Bacillati</taxon>
        <taxon>Bacillota</taxon>
        <taxon>Bacilli</taxon>
        <taxon>Lactobacillales</taxon>
        <taxon>Carnobacteriaceae</taxon>
        <taxon>Dolosigranulum</taxon>
    </lineage>
</organism>
<dbReference type="InterPro" id="IPR007119">
    <property type="entry name" value="Phage_tail_spike_N"/>
</dbReference>
<dbReference type="InterPro" id="IPR010572">
    <property type="entry name" value="Tail_dom"/>
</dbReference>
<accession>A0A1S8KLQ7</accession>
<feature type="coiled-coil region" evidence="1">
    <location>
        <begin position="483"/>
        <end position="553"/>
    </location>
</feature>
<evidence type="ECO:0000313" key="5">
    <source>
        <dbReference type="Proteomes" id="UP000190409"/>
    </source>
</evidence>
<dbReference type="EMBL" id="MUYF01000003">
    <property type="protein sequence ID" value="OOL80477.1"/>
    <property type="molecule type" value="Genomic_DNA"/>
</dbReference>
<protein>
    <recommendedName>
        <fullName evidence="2">Tail spike domain-containing protein</fullName>
    </recommendedName>
</protein>